<protein>
    <submittedName>
        <fullName evidence="1">Uncharacterized protein</fullName>
    </submittedName>
</protein>
<reference evidence="1 2" key="1">
    <citation type="submission" date="2019-07" db="EMBL/GenBank/DDBJ databases">
        <title>Whole genome shotgun sequence of Halomonas halophila NBRC 102604.</title>
        <authorList>
            <person name="Hosoyama A."/>
            <person name="Uohara A."/>
            <person name="Ohji S."/>
            <person name="Ichikawa N."/>
        </authorList>
    </citation>
    <scope>NUCLEOTIDE SEQUENCE [LARGE SCALE GENOMIC DNA]</scope>
    <source>
        <strain evidence="1 2">NBRC 102604</strain>
    </source>
</reference>
<dbReference type="EMBL" id="BJUS01000001">
    <property type="protein sequence ID" value="GEK71509.1"/>
    <property type="molecule type" value="Genomic_DNA"/>
</dbReference>
<organism evidence="1 2">
    <name type="scientific">Halomonas halophila</name>
    <dbReference type="NCBI Taxonomy" id="29573"/>
    <lineage>
        <taxon>Bacteria</taxon>
        <taxon>Pseudomonadati</taxon>
        <taxon>Pseudomonadota</taxon>
        <taxon>Gammaproteobacteria</taxon>
        <taxon>Oceanospirillales</taxon>
        <taxon>Halomonadaceae</taxon>
        <taxon>Halomonas</taxon>
    </lineage>
</organism>
<gene>
    <name evidence="1" type="ORF">HHA04nite_00530</name>
</gene>
<evidence type="ECO:0000313" key="1">
    <source>
        <dbReference type="EMBL" id="GEK71509.1"/>
    </source>
</evidence>
<evidence type="ECO:0000313" key="2">
    <source>
        <dbReference type="Proteomes" id="UP000321121"/>
    </source>
</evidence>
<dbReference type="Proteomes" id="UP000321121">
    <property type="component" value="Unassembled WGS sequence"/>
</dbReference>
<comment type="caution">
    <text evidence="1">The sequence shown here is derived from an EMBL/GenBank/DDBJ whole genome shotgun (WGS) entry which is preliminary data.</text>
</comment>
<sequence length="88" mass="9785">MRLHTAAFPCVAQWHVAVRDSITVAGAASDWITDFPFTLALLVGACCACRQDRLAGHPRVRRKLAIAYRGVNAAWRRWHEVRGAGDRS</sequence>
<proteinExistence type="predicted"/>
<accession>A0ABQ0U3F0</accession>
<name>A0ABQ0U3F0_9GAMM</name>
<keyword evidence="2" id="KW-1185">Reference proteome</keyword>